<accession>A0AAW0QZC0</accession>
<dbReference type="Gene3D" id="3.40.630.30">
    <property type="match status" value="1"/>
</dbReference>
<dbReference type="Gene3D" id="1.10.340.70">
    <property type="match status" value="1"/>
</dbReference>
<feature type="domain" description="Zinc finger H2C2-type histone UAS binding" evidence="1">
    <location>
        <begin position="277"/>
        <end position="310"/>
    </location>
</feature>
<evidence type="ECO:0000313" key="2">
    <source>
        <dbReference type="EMBL" id="KAK8120344.1"/>
    </source>
</evidence>
<dbReference type="GO" id="GO:0005634">
    <property type="term" value="C:nucleus"/>
    <property type="evidence" value="ECO:0007669"/>
    <property type="project" value="TreeGrafter"/>
</dbReference>
<dbReference type="InterPro" id="IPR016181">
    <property type="entry name" value="Acyl_CoA_acyltransferase"/>
</dbReference>
<dbReference type="Pfam" id="PF09337">
    <property type="entry name" value="zf-H2C2"/>
    <property type="match status" value="1"/>
</dbReference>
<protein>
    <submittedName>
        <fullName evidence="2">Acetyltransferase</fullName>
    </submittedName>
</protein>
<dbReference type="EMBL" id="JAQQWP010000004">
    <property type="protein sequence ID" value="KAK8120344.1"/>
    <property type="molecule type" value="Genomic_DNA"/>
</dbReference>
<keyword evidence="3" id="KW-1185">Reference proteome</keyword>
<dbReference type="PANTHER" id="PTHR43138:SF2">
    <property type="entry name" value="PROTEIN SPT10"/>
    <property type="match status" value="1"/>
</dbReference>
<dbReference type="SUPFAM" id="SSF55729">
    <property type="entry name" value="Acyl-CoA N-acyltransferases (Nat)"/>
    <property type="match status" value="1"/>
</dbReference>
<dbReference type="PANTHER" id="PTHR43138">
    <property type="entry name" value="ACETYLTRANSFERASE, GNAT FAMILY"/>
    <property type="match status" value="1"/>
</dbReference>
<name>A0AAW0QZC0_9PEZI</name>
<dbReference type="InterPro" id="IPR015416">
    <property type="entry name" value="Znf_H2C2_histone_UAS-bd"/>
</dbReference>
<dbReference type="AlphaFoldDB" id="A0AAW0QZC0"/>
<sequence>MRPRQVILRDRQTVASIIPLVPKDQVPLTLLRCLSDRFAKEIDDGDTYPMLEPMSLDDFSSYWFQDFAAIMLLGDIKSPEDMMVEGKDWSKECLGAFHIKPNYPGRSSHVCNGGFLSMDASRDLDVDRLLCESYIDWATKLGYSYSVFNLVYETNVALCTTWDALGFERIGRVKGCGRLKSYPDHLIDAIIYGRHLLAEEDAEGPASEDRFDKIKFYLKHGRYPKGSTRAAKSRLRSAATHYKLLDNGVLTLKGKEVISDQVHQMEIAKRMHEIGKHSGINKTTAVIAKQYHWSRIKETVSDVIRLCPECSHCPASHLVQRS</sequence>
<dbReference type="Proteomes" id="UP001392437">
    <property type="component" value="Unassembled WGS sequence"/>
</dbReference>
<proteinExistence type="predicted"/>
<comment type="caution">
    <text evidence="2">The sequence shown here is derived from an EMBL/GenBank/DDBJ whole genome shotgun (WGS) entry which is preliminary data.</text>
</comment>
<dbReference type="InterPro" id="IPR052742">
    <property type="entry name" value="Mito_N-acetyltransferase"/>
</dbReference>
<evidence type="ECO:0000313" key="3">
    <source>
        <dbReference type="Proteomes" id="UP001392437"/>
    </source>
</evidence>
<gene>
    <name evidence="2" type="ORF">PG999_004464</name>
</gene>
<organism evidence="2 3">
    <name type="scientific">Apiospora kogelbergensis</name>
    <dbReference type="NCBI Taxonomy" id="1337665"/>
    <lineage>
        <taxon>Eukaryota</taxon>
        <taxon>Fungi</taxon>
        <taxon>Dikarya</taxon>
        <taxon>Ascomycota</taxon>
        <taxon>Pezizomycotina</taxon>
        <taxon>Sordariomycetes</taxon>
        <taxon>Xylariomycetidae</taxon>
        <taxon>Amphisphaeriales</taxon>
        <taxon>Apiosporaceae</taxon>
        <taxon>Apiospora</taxon>
    </lineage>
</organism>
<reference evidence="2 3" key="1">
    <citation type="submission" date="2023-01" db="EMBL/GenBank/DDBJ databases">
        <title>Analysis of 21 Apiospora genomes using comparative genomics revels a genus with tremendous synthesis potential of carbohydrate active enzymes and secondary metabolites.</title>
        <authorList>
            <person name="Sorensen T."/>
        </authorList>
    </citation>
    <scope>NUCLEOTIDE SEQUENCE [LARGE SCALE GENOMIC DNA]</scope>
    <source>
        <strain evidence="2 3">CBS 117206</strain>
    </source>
</reference>
<evidence type="ECO:0000259" key="1">
    <source>
        <dbReference type="Pfam" id="PF09337"/>
    </source>
</evidence>